<dbReference type="PANTHER" id="PTHR34351:SF2">
    <property type="entry name" value="DUF58 DOMAIN-CONTAINING PROTEIN"/>
    <property type="match status" value="1"/>
</dbReference>
<keyword evidence="1" id="KW-1133">Transmembrane helix</keyword>
<dbReference type="EMBL" id="BMNQ01000061">
    <property type="protein sequence ID" value="GGK05607.1"/>
    <property type="molecule type" value="Genomic_DNA"/>
</dbReference>
<comment type="caution">
    <text evidence="2">The sequence shown here is derived from an EMBL/GenBank/DDBJ whole genome shotgun (WGS) entry which is preliminary data.</text>
</comment>
<keyword evidence="3" id="KW-1185">Reference proteome</keyword>
<evidence type="ECO:0000313" key="2">
    <source>
        <dbReference type="EMBL" id="GGK05607.1"/>
    </source>
</evidence>
<evidence type="ECO:0000313" key="3">
    <source>
        <dbReference type="Proteomes" id="UP000658382"/>
    </source>
</evidence>
<dbReference type="Proteomes" id="UP000658382">
    <property type="component" value="Unassembled WGS sequence"/>
</dbReference>
<reference evidence="2" key="1">
    <citation type="journal article" date="2014" name="Int. J. Syst. Evol. Microbiol.">
        <title>Complete genome sequence of Corynebacterium casei LMG S-19264T (=DSM 44701T), isolated from a smear-ripened cheese.</title>
        <authorList>
            <consortium name="US DOE Joint Genome Institute (JGI-PGF)"/>
            <person name="Walter F."/>
            <person name="Albersmeier A."/>
            <person name="Kalinowski J."/>
            <person name="Ruckert C."/>
        </authorList>
    </citation>
    <scope>NUCLEOTIDE SEQUENCE</scope>
    <source>
        <strain evidence="2">JCM 12580</strain>
    </source>
</reference>
<evidence type="ECO:0008006" key="4">
    <source>
        <dbReference type="Google" id="ProtNLM"/>
    </source>
</evidence>
<feature type="transmembrane region" description="Helical" evidence="1">
    <location>
        <begin position="12"/>
        <end position="32"/>
    </location>
</feature>
<dbReference type="PANTHER" id="PTHR34351">
    <property type="entry name" value="SLR1927 PROTEIN-RELATED"/>
    <property type="match status" value="1"/>
</dbReference>
<organism evidence="2 3">
    <name type="scientific">Lentibacillus kapialis</name>
    <dbReference type="NCBI Taxonomy" id="340214"/>
    <lineage>
        <taxon>Bacteria</taxon>
        <taxon>Bacillati</taxon>
        <taxon>Bacillota</taxon>
        <taxon>Bacilli</taxon>
        <taxon>Bacillales</taxon>
        <taxon>Bacillaceae</taxon>
        <taxon>Lentibacillus</taxon>
    </lineage>
</organism>
<dbReference type="RefSeq" id="WP_188633926.1">
    <property type="nucleotide sequence ID" value="NZ_BMNQ01000061.1"/>
</dbReference>
<dbReference type="AlphaFoldDB" id="A0A917Q1Q9"/>
<accession>A0A917Q1Q9</accession>
<name>A0A917Q1Q9_9BACI</name>
<keyword evidence="1" id="KW-0472">Membrane</keyword>
<feature type="transmembrane region" description="Helical" evidence="1">
    <location>
        <begin position="38"/>
        <end position="54"/>
    </location>
</feature>
<keyword evidence="1" id="KW-0812">Transmembrane</keyword>
<protein>
    <recommendedName>
        <fullName evidence="4">DUF58 domain-containing protein</fullName>
    </recommendedName>
</protein>
<reference evidence="2" key="2">
    <citation type="submission" date="2020-09" db="EMBL/GenBank/DDBJ databases">
        <authorList>
            <person name="Sun Q."/>
            <person name="Ohkuma M."/>
        </authorList>
    </citation>
    <scope>NUCLEOTIDE SEQUENCE</scope>
    <source>
        <strain evidence="2">JCM 12580</strain>
    </source>
</reference>
<evidence type="ECO:0000256" key="1">
    <source>
        <dbReference type="SAM" id="Phobius"/>
    </source>
</evidence>
<proteinExistence type="predicted"/>
<gene>
    <name evidence="2" type="ORF">GCM10007063_30030</name>
</gene>
<sequence length="395" mass="45988">MQWRKDMIVNKNYEHDIILVLLLLLIAASVYLERSFSFVFIGIACVYLIGLKWYNREIGRDLTLNLSYESINVFQGESMELNWTISNHSIIPYLNGYLSFSAKDHVVNDDYLYTARKGYSEYRVPVSIPGKSNVSICIPFKAVKRGHGQIKHIQLTFPHLLNFDYFTLRYQDSKHYECIVYPNYQPVAPVKHSRNQTPGRTITIHSPYEDILQPSGTRDYVTSDPFHRIHWKASAKMQKLQTKIYDRNHYVIWTIIINIAEKSRLGNLYTSPYLEKILSEAAFISKVLIQSGYEVEIYVNEYGSFHLQSGCDINQLKRILNLLTRIGGGYMIHPIQYTFHRLLRLCAQPRTIILIGDYNETDDGILNKLNKQGHYVYHTEDFHLKPIVKGRGMYG</sequence>